<dbReference type="SMART" id="SM00320">
    <property type="entry name" value="WD40"/>
    <property type="match status" value="3"/>
</dbReference>
<gene>
    <name evidence="5" type="primary">NWD2</name>
    <name evidence="5" type="ORF">AMEX_G11932</name>
</gene>
<keyword evidence="2" id="KW-0677">Repeat</keyword>
<dbReference type="Proteomes" id="UP000752171">
    <property type="component" value="Unassembled WGS sequence"/>
</dbReference>
<accession>A0A8T2LM11</accession>
<dbReference type="Pfam" id="PF25469">
    <property type="entry name" value="WHD_NWD1"/>
    <property type="match status" value="1"/>
</dbReference>
<dbReference type="InterPro" id="IPR015943">
    <property type="entry name" value="WD40/YVTN_repeat-like_dom_sf"/>
</dbReference>
<name>A0A8T2LM11_ASTMX</name>
<proteinExistence type="predicted"/>
<dbReference type="SUPFAM" id="SSF50969">
    <property type="entry name" value="YVTN repeat-like/Quinoprotein amine dehydrogenase"/>
    <property type="match status" value="1"/>
</dbReference>
<protein>
    <submittedName>
        <fullName evidence="5">NACHT and WD repeat domain-containing protein 2-like</fullName>
    </submittedName>
</protein>
<dbReference type="Gene3D" id="3.40.50.300">
    <property type="entry name" value="P-loop containing nucleotide triphosphate hydrolases"/>
    <property type="match status" value="1"/>
</dbReference>
<feature type="domain" description="NWD1/2-like winged helix-turn-helix" evidence="4">
    <location>
        <begin position="569"/>
        <end position="620"/>
    </location>
</feature>
<dbReference type="Gene3D" id="2.130.10.10">
    <property type="entry name" value="YVTN repeat-like/Quinoprotein amine dehydrogenase"/>
    <property type="match status" value="2"/>
</dbReference>
<evidence type="ECO:0000256" key="2">
    <source>
        <dbReference type="ARBA" id="ARBA00022737"/>
    </source>
</evidence>
<evidence type="ECO:0000259" key="4">
    <source>
        <dbReference type="Pfam" id="PF25469"/>
    </source>
</evidence>
<dbReference type="InterPro" id="IPR057588">
    <property type="entry name" value="NWD1/2-like_WH"/>
</dbReference>
<evidence type="ECO:0000259" key="3">
    <source>
        <dbReference type="Pfam" id="PF05729"/>
    </source>
</evidence>
<dbReference type="SUPFAM" id="SSF50998">
    <property type="entry name" value="Quinoprotein alcohol dehydrogenase-like"/>
    <property type="match status" value="1"/>
</dbReference>
<dbReference type="InterPro" id="IPR027417">
    <property type="entry name" value="P-loop_NTPase"/>
</dbReference>
<dbReference type="PANTHER" id="PTHR19871">
    <property type="entry name" value="BETA TRANSDUCIN-RELATED PROTEIN"/>
    <property type="match status" value="1"/>
</dbReference>
<dbReference type="Pfam" id="PF05729">
    <property type="entry name" value="NACHT"/>
    <property type="match status" value="1"/>
</dbReference>
<dbReference type="SUPFAM" id="SSF52540">
    <property type="entry name" value="P-loop containing nucleoside triphosphate hydrolases"/>
    <property type="match status" value="1"/>
</dbReference>
<dbReference type="InterPro" id="IPR011044">
    <property type="entry name" value="Quino_amine_DH_bsu"/>
</dbReference>
<dbReference type="OrthoDB" id="2325716at2759"/>
<evidence type="ECO:0000313" key="6">
    <source>
        <dbReference type="Proteomes" id="UP000752171"/>
    </source>
</evidence>
<organism evidence="5 6">
    <name type="scientific">Astyanax mexicanus</name>
    <name type="common">Blind cave fish</name>
    <name type="synonym">Astyanax fasciatus mexicanus</name>
    <dbReference type="NCBI Taxonomy" id="7994"/>
    <lineage>
        <taxon>Eukaryota</taxon>
        <taxon>Metazoa</taxon>
        <taxon>Chordata</taxon>
        <taxon>Craniata</taxon>
        <taxon>Vertebrata</taxon>
        <taxon>Euteleostomi</taxon>
        <taxon>Actinopterygii</taxon>
        <taxon>Neopterygii</taxon>
        <taxon>Teleostei</taxon>
        <taxon>Ostariophysi</taxon>
        <taxon>Characiformes</taxon>
        <taxon>Characoidei</taxon>
        <taxon>Acestrorhamphidae</taxon>
        <taxon>Acestrorhamphinae</taxon>
        <taxon>Astyanax</taxon>
    </lineage>
</organism>
<evidence type="ECO:0000256" key="1">
    <source>
        <dbReference type="ARBA" id="ARBA00022574"/>
    </source>
</evidence>
<feature type="domain" description="NACHT" evidence="3">
    <location>
        <begin position="348"/>
        <end position="481"/>
    </location>
</feature>
<dbReference type="InterPro" id="IPR001680">
    <property type="entry name" value="WD40_rpt"/>
</dbReference>
<dbReference type="InterPro" id="IPR011047">
    <property type="entry name" value="Quinoprotein_ADH-like_sf"/>
</dbReference>
<dbReference type="PANTHER" id="PTHR19871:SF29">
    <property type="entry name" value="NACHT AND WD REPEAT DOMAIN-CONTAINING PROTEIN 2-LIKE"/>
    <property type="match status" value="1"/>
</dbReference>
<reference evidence="5 6" key="1">
    <citation type="submission" date="2021-07" db="EMBL/GenBank/DDBJ databases">
        <authorList>
            <person name="Imarazene B."/>
            <person name="Zahm M."/>
            <person name="Klopp C."/>
            <person name="Cabau C."/>
            <person name="Beille S."/>
            <person name="Jouanno E."/>
            <person name="Castinel A."/>
            <person name="Lluch J."/>
            <person name="Gil L."/>
            <person name="Kuchtly C."/>
            <person name="Lopez Roques C."/>
            <person name="Donnadieu C."/>
            <person name="Parrinello H."/>
            <person name="Journot L."/>
            <person name="Du K."/>
            <person name="Schartl M."/>
            <person name="Retaux S."/>
            <person name="Guiguen Y."/>
        </authorList>
    </citation>
    <scope>NUCLEOTIDE SEQUENCE [LARGE SCALE GENOMIC DNA]</scope>
    <source>
        <strain evidence="5">Pach_M1</strain>
        <tissue evidence="5">Testis</tissue>
    </source>
</reference>
<dbReference type="InterPro" id="IPR052752">
    <property type="entry name" value="NACHT-WD_repeat"/>
</dbReference>
<dbReference type="InterPro" id="IPR007111">
    <property type="entry name" value="NACHT_NTPase"/>
</dbReference>
<evidence type="ECO:0000313" key="5">
    <source>
        <dbReference type="EMBL" id="KAG9272863.1"/>
    </source>
</evidence>
<keyword evidence="1" id="KW-0853">WD repeat</keyword>
<dbReference type="EMBL" id="JAICCE010000009">
    <property type="protein sequence ID" value="KAG9272863.1"/>
    <property type="molecule type" value="Genomic_DNA"/>
</dbReference>
<comment type="caution">
    <text evidence="5">The sequence shown here is derived from an EMBL/GenBank/DDBJ whole genome shotgun (WGS) entry which is preliminary data.</text>
</comment>
<sequence length="1610" mass="180775">MGKGTRGGVTNKTQVRMAGVKVYLCSNPEDSVVERKYLRENIFPKLRDHCRRTYGVDFRVIDPYERVDSANWPTQEERRLFIEECRENSLGPFFVALVGEQYGTVGLPEQVDLCEFMLLLQVCQNLGFSCATLEKLYRRDENTIPPKYCLIRLEVEDSGRHADLEKARMMMQYAVTECVQQGDIKPEEAQKYCTSDLEKDLCFALKGRSRADIKRCLCYVNKPFKTPDRRKTDDKPPTDYQTTSVALKELREDFLPNLVQSHKALVYTTISTTTMELSGEQSYAEELGHQLYSDLKQLIDQSVEKNEDQTQGFFSQQRELCDIFSRLYKIERDEVTHVRAYLEQDTNRPLVLVGGPCTGKSVFLAHCANQIKTWMKDQDPVVIVQFTDSNTSLKQSLLSMCHQIASSYNLQYNTHPKNIFKLKETFSELLSIIAESSKPLILIIDGFDQMPNGPVDMTWLPKTLPSNVKLIISSTPMKSGFLSAIKSHYSESTLFFDLEPLDSKSCNQMLTTLLLAANRRITSGQQMYVNQAFKECSLPLYVELLFRQVRCWGSELEITPDTLVPGVHANIELFLDHLEEKHGKVLISRALQYLSLSRHGLTEAELTDILSCDDEVLSDFLPLDNDVPYKSRVPEIAVEAVLLDLKGFMIPRNTLGTLFWASRHFNLVINKRYLSSNEQQSMYSLLANYFSGRWAGGTAKPLTFTASHGSKMSDSITVQKAMPKKMYSNRQVPGQPWMFQPLAAALCNSGLSKSAHPNLRKLQELPFHLMQSGSFEELGRMMLSQEFLDAMFQAGLEEELVFWIEEASRNRFSRALRLLATFLKTSDCWMKDCTADLVLVMQAHLFPFVNVFPKLGQFVNQTIHDGKTRRSGVSTILSPSPSVPATHWELPSAKVSPFVKVDLAQSESAVVIQDNGSAWVWNGSDSEGFNLSQSSELKFADVRCAANVFMLLTQSGKLLLWDVNAPSSYFQEVQTHQEEQGQESTLQSIDGILVSNRRIFAFSRGRSFVQVFEERREVAPLQCSSFVTCMSCSVDGYMICCGQNDGTLSIFDSQSGLQLTSFICSKGMPLFDLILNENEEAISGVDCTGSVFVWDIRIPTIPELIKESLSSSKEDVLNTDHSEEGLLLICKRQRIQIVYILLLDIEDQFNAPRGKTFIQAILDPEAHFIIALVKDCSFLLVWNLFSGQCVLSLDFGSTEAFKLMKPKECPNLTVVTSTGITNWDMDLVSVAASTPKSGREVLKVIVGPKGGLFYTSDGSELVWRWTVFDWEVKSHLLHHGPVEDMALSVDGKLLLTIASGNIYVWNTSTNANIHRIQDSQAARLLLPPKGNSAVSLSETGLSRVWNLCTGLVVCSIHHHLRDAVISPERTFLMGINKGDLLAVSLWSGYISKQFSSSEWSEVVAFFPLIDHPDCVMVITSSGALYSWRLTEDTVCQRFQFPDSFQYPPQFFNVLSGESYGMISVDDSKISILDVKNCKLCSLKAEGPVCQKFVGISGKYAIYICSPSMMCRSYTCDLHARHILVAIRVTDGKKVGKVYLSKTPSALTLSEELCVYVGFEDGSVGVYAINDGDGNAVSTPKCGSTGRMCPFDEPEVWSPLASPNISWEDFK</sequence>
<dbReference type="Pfam" id="PF00400">
    <property type="entry name" value="WD40"/>
    <property type="match status" value="1"/>
</dbReference>